<dbReference type="RefSeq" id="WP_022020593.1">
    <property type="nucleotide sequence ID" value="NZ_DYVX01000068.1"/>
</dbReference>
<dbReference type="PANTHER" id="PTHR46323:SF2">
    <property type="entry name" value="BETA-GALACTOSIDASE"/>
    <property type="match status" value="1"/>
</dbReference>
<keyword evidence="6" id="KW-0732">Signal</keyword>
<evidence type="ECO:0000259" key="9">
    <source>
        <dbReference type="Pfam" id="PF02837"/>
    </source>
</evidence>
<evidence type="ECO:0000313" key="10">
    <source>
        <dbReference type="EMBL" id="HJF92376.1"/>
    </source>
</evidence>
<keyword evidence="5" id="KW-0326">Glycosidase</keyword>
<evidence type="ECO:0000256" key="4">
    <source>
        <dbReference type="ARBA" id="ARBA00022801"/>
    </source>
</evidence>
<dbReference type="AlphaFoldDB" id="A0A921HZ15"/>
<dbReference type="Gene3D" id="2.60.120.260">
    <property type="entry name" value="Galactose-binding domain-like"/>
    <property type="match status" value="1"/>
</dbReference>
<dbReference type="EC" id="3.2.1.23" evidence="3"/>
<dbReference type="Proteomes" id="UP000717835">
    <property type="component" value="Unassembled WGS sequence"/>
</dbReference>
<dbReference type="InterPro" id="IPR036156">
    <property type="entry name" value="Beta-gal/glucu_dom_sf"/>
</dbReference>
<feature type="domain" description="Glycosyl hydrolases family 2 sugar binding" evidence="9">
    <location>
        <begin position="25"/>
        <end position="208"/>
    </location>
</feature>
<dbReference type="PANTHER" id="PTHR46323">
    <property type="entry name" value="BETA-GALACTOSIDASE"/>
    <property type="match status" value="1"/>
</dbReference>
<evidence type="ECO:0000256" key="1">
    <source>
        <dbReference type="ARBA" id="ARBA00001412"/>
    </source>
</evidence>
<protein>
    <recommendedName>
        <fullName evidence="3">beta-galactosidase</fullName>
        <ecNumber evidence="3">3.2.1.23</ecNumber>
    </recommendedName>
</protein>
<feature type="domain" description="Glycoside hydrolase family 2 catalytic" evidence="8">
    <location>
        <begin position="324"/>
        <end position="535"/>
    </location>
</feature>
<dbReference type="EMBL" id="DYVX01000068">
    <property type="protein sequence ID" value="HJF92376.1"/>
    <property type="molecule type" value="Genomic_DNA"/>
</dbReference>
<evidence type="ECO:0000256" key="6">
    <source>
        <dbReference type="SAM" id="SignalP"/>
    </source>
</evidence>
<feature type="domain" description="Glycoside hydrolase family 2 immunoglobulin-like beta-sandwich" evidence="7">
    <location>
        <begin position="229"/>
        <end position="320"/>
    </location>
</feature>
<evidence type="ECO:0000259" key="7">
    <source>
        <dbReference type="Pfam" id="PF00703"/>
    </source>
</evidence>
<dbReference type="GO" id="GO:0004565">
    <property type="term" value="F:beta-galactosidase activity"/>
    <property type="evidence" value="ECO:0007669"/>
    <property type="project" value="UniProtKB-EC"/>
</dbReference>
<comment type="caution">
    <text evidence="10">The sequence shown here is derived from an EMBL/GenBank/DDBJ whole genome shotgun (WGS) entry which is preliminary data.</text>
</comment>
<evidence type="ECO:0000259" key="8">
    <source>
        <dbReference type="Pfam" id="PF02836"/>
    </source>
</evidence>
<gene>
    <name evidence="10" type="ORF">K8W02_08345</name>
</gene>
<dbReference type="SUPFAM" id="SSF49303">
    <property type="entry name" value="beta-Galactosidase/glucuronidase domain"/>
    <property type="match status" value="1"/>
</dbReference>
<proteinExistence type="inferred from homology"/>
<comment type="catalytic activity">
    <reaction evidence="1">
        <text>Hydrolysis of terminal non-reducing beta-D-galactose residues in beta-D-galactosides.</text>
        <dbReference type="EC" id="3.2.1.23"/>
    </reaction>
</comment>
<dbReference type="Gene3D" id="3.20.20.80">
    <property type="entry name" value="Glycosidases"/>
    <property type="match status" value="1"/>
</dbReference>
<name>A0A921HZ15_9BACT</name>
<dbReference type="SUPFAM" id="SSF51445">
    <property type="entry name" value="(Trans)glycosidases"/>
    <property type="match status" value="1"/>
</dbReference>
<dbReference type="InterPro" id="IPR006104">
    <property type="entry name" value="Glyco_hydro_2_N"/>
</dbReference>
<sequence>MKIHHLLLQLLCVTFCISVHAQVMDLSGTWRFAVDRNDQGISDRWYLRSLDDHVQLPGSMITNGKGDPVDLNTPWVGSFNDQTFFKLDRYAPYRTRENFKIPYWLQPDNYYSGVAWYQRDIEIPKSWKKKSIHLFFERCHWESRVWIDGKEVGMQNALSAPQQYDLTDYLTPGKHTLSVRVDNAVHDIDPGENSHSISDHTQGNWNGIVGAMYLEAKGSSYYKQLHVFPQIEKGSLTIKANVCNTTDKRRKVTQTFSLQGKETKQSFTLQPGENQLEVTLALPKDVKTWDEFNPNLYTLFCSLQSGKEELDNRKVTFGCRTWSVNNGRLYLNGTPVFLRGTLHCASFPLTGYPATDKEEWMRELRICKQYGINHIRFHSWCPPEAAFQAADELGMYYMIECSSWANQSTTIGDGKPIDEFIRQEAERIVNAYGNHPSFCLMAYGNEPAGKHSNDYLTRFVSEWKERDPRRLYTSAAGWPNLPVNDFLSDANPRIQQWGAGVKSIINAQAPSTTYDWREYTGKFTQPFVSHEIGQWCVYPNFREMQKYTGVYKARNFEIFQESLKENGLIQLADRFLYASGKLQTLCYKADIEAALRTPDFGGFQLLGLNDFPGQGTALVGALDVFWEEKGYVTAKEYSRFCNSLVPLARIPKLVLENSETFIATVEVANFYRPITQPKAEWTIRDASGRKLGQGSFDVARLDIGNCLPLGNISFNLSDIHKASQLKLEVTVDGHSNDWDFWVYPSQKQVWDETLLLTDTLDQTALDRLQAGGKVLLSLKKGSLIKTMGGEVAVGFSSIFWNTAWTNGQAPHTLGILCDPAHPALRYFPTDYYSNYQWWDAMSHSDAIHLSKLSKDIRPLVRVIDDWVTNRSLGLLFEVKVGNGKLLVSGIDFHQDMERRPAARQLLFSLKQYMLSDAFQPTVSLQPESILKLTQP</sequence>
<dbReference type="SUPFAM" id="SSF49785">
    <property type="entry name" value="Galactose-binding domain-like"/>
    <property type="match status" value="1"/>
</dbReference>
<dbReference type="InterPro" id="IPR013783">
    <property type="entry name" value="Ig-like_fold"/>
</dbReference>
<feature type="signal peptide" evidence="6">
    <location>
        <begin position="1"/>
        <end position="21"/>
    </location>
</feature>
<feature type="chain" id="PRO_5037274648" description="beta-galactosidase" evidence="6">
    <location>
        <begin position="22"/>
        <end position="935"/>
    </location>
</feature>
<evidence type="ECO:0000313" key="11">
    <source>
        <dbReference type="Proteomes" id="UP000717835"/>
    </source>
</evidence>
<dbReference type="Pfam" id="PF02837">
    <property type="entry name" value="Glyco_hydro_2_N"/>
    <property type="match status" value="1"/>
</dbReference>
<keyword evidence="4 10" id="KW-0378">Hydrolase</keyword>
<dbReference type="Gene3D" id="2.60.40.10">
    <property type="entry name" value="Immunoglobulins"/>
    <property type="match status" value="1"/>
</dbReference>
<comment type="similarity">
    <text evidence="2">Belongs to the glycosyl hydrolase 2 family.</text>
</comment>
<accession>A0A921HZ15</accession>
<dbReference type="InterPro" id="IPR050347">
    <property type="entry name" value="Bact_Beta-galactosidase"/>
</dbReference>
<dbReference type="Pfam" id="PF00703">
    <property type="entry name" value="Glyco_hydro_2"/>
    <property type="match status" value="1"/>
</dbReference>
<evidence type="ECO:0000256" key="5">
    <source>
        <dbReference type="ARBA" id="ARBA00023295"/>
    </source>
</evidence>
<dbReference type="Pfam" id="PF02836">
    <property type="entry name" value="Glyco_hydro_2_C"/>
    <property type="match status" value="1"/>
</dbReference>
<evidence type="ECO:0000256" key="2">
    <source>
        <dbReference type="ARBA" id="ARBA00007401"/>
    </source>
</evidence>
<dbReference type="InterPro" id="IPR008979">
    <property type="entry name" value="Galactose-bd-like_sf"/>
</dbReference>
<evidence type="ECO:0000256" key="3">
    <source>
        <dbReference type="ARBA" id="ARBA00012756"/>
    </source>
</evidence>
<dbReference type="GO" id="GO:0005990">
    <property type="term" value="P:lactose catabolic process"/>
    <property type="evidence" value="ECO:0007669"/>
    <property type="project" value="TreeGrafter"/>
</dbReference>
<dbReference type="GO" id="GO:0009341">
    <property type="term" value="C:beta-galactosidase complex"/>
    <property type="evidence" value="ECO:0007669"/>
    <property type="project" value="TreeGrafter"/>
</dbReference>
<reference evidence="10" key="2">
    <citation type="submission" date="2021-09" db="EMBL/GenBank/DDBJ databases">
        <authorList>
            <person name="Gilroy R."/>
        </authorList>
    </citation>
    <scope>NUCLEOTIDE SEQUENCE</scope>
    <source>
        <strain evidence="10">CHK55-1828</strain>
    </source>
</reference>
<dbReference type="InterPro" id="IPR006102">
    <property type="entry name" value="Ig-like_GH2"/>
</dbReference>
<dbReference type="OrthoDB" id="9814867at2"/>
<organism evidence="10 11">
    <name type="scientific">Mediterranea massiliensis</name>
    <dbReference type="NCBI Taxonomy" id="1841865"/>
    <lineage>
        <taxon>Bacteria</taxon>
        <taxon>Pseudomonadati</taxon>
        <taxon>Bacteroidota</taxon>
        <taxon>Bacteroidia</taxon>
        <taxon>Bacteroidales</taxon>
        <taxon>Bacteroidaceae</taxon>
        <taxon>Mediterranea</taxon>
    </lineage>
</organism>
<reference evidence="10" key="1">
    <citation type="journal article" date="2021" name="PeerJ">
        <title>Extensive microbial diversity within the chicken gut microbiome revealed by metagenomics and culture.</title>
        <authorList>
            <person name="Gilroy R."/>
            <person name="Ravi A."/>
            <person name="Getino M."/>
            <person name="Pursley I."/>
            <person name="Horton D.L."/>
            <person name="Alikhan N.F."/>
            <person name="Baker D."/>
            <person name="Gharbi K."/>
            <person name="Hall N."/>
            <person name="Watson M."/>
            <person name="Adriaenssens E.M."/>
            <person name="Foster-Nyarko E."/>
            <person name="Jarju S."/>
            <person name="Secka A."/>
            <person name="Antonio M."/>
            <person name="Oren A."/>
            <person name="Chaudhuri R.R."/>
            <person name="La Ragione R."/>
            <person name="Hildebrand F."/>
            <person name="Pallen M.J."/>
        </authorList>
    </citation>
    <scope>NUCLEOTIDE SEQUENCE</scope>
    <source>
        <strain evidence="10">CHK55-1828</strain>
    </source>
</reference>
<dbReference type="InterPro" id="IPR017853">
    <property type="entry name" value="GH"/>
</dbReference>
<dbReference type="InterPro" id="IPR006103">
    <property type="entry name" value="Glyco_hydro_2_cat"/>
</dbReference>